<sequence length="112" mass="12529">MPKNEQRARSTHFCLKSCKGSASCPTEARQGKQGHWGVLVKQTVTLVEDGEDTDRTQRRRSDLGAASKEQKENGLEDYGFVYVLIYNYTDSLCYAANVSLGNCDRDSEDNQS</sequence>
<protein>
    <submittedName>
        <fullName evidence="2">Uncharacterized protein</fullName>
    </submittedName>
</protein>
<evidence type="ECO:0000313" key="2">
    <source>
        <dbReference type="EMBL" id="KAK7494094.1"/>
    </source>
</evidence>
<evidence type="ECO:0000313" key="3">
    <source>
        <dbReference type="Proteomes" id="UP001519460"/>
    </source>
</evidence>
<accession>A0ABD0L4P9</accession>
<name>A0ABD0L4P9_9CAEN</name>
<reference evidence="2 3" key="1">
    <citation type="journal article" date="2023" name="Sci. Data">
        <title>Genome assembly of the Korean intertidal mud-creeper Batillaria attramentaria.</title>
        <authorList>
            <person name="Patra A.K."/>
            <person name="Ho P.T."/>
            <person name="Jun S."/>
            <person name="Lee S.J."/>
            <person name="Kim Y."/>
            <person name="Won Y.J."/>
        </authorList>
    </citation>
    <scope>NUCLEOTIDE SEQUENCE [LARGE SCALE GENOMIC DNA]</scope>
    <source>
        <strain evidence="2">Wonlab-2016</strain>
    </source>
</reference>
<organism evidence="2 3">
    <name type="scientific">Batillaria attramentaria</name>
    <dbReference type="NCBI Taxonomy" id="370345"/>
    <lineage>
        <taxon>Eukaryota</taxon>
        <taxon>Metazoa</taxon>
        <taxon>Spiralia</taxon>
        <taxon>Lophotrochozoa</taxon>
        <taxon>Mollusca</taxon>
        <taxon>Gastropoda</taxon>
        <taxon>Caenogastropoda</taxon>
        <taxon>Sorbeoconcha</taxon>
        <taxon>Cerithioidea</taxon>
        <taxon>Batillariidae</taxon>
        <taxon>Batillaria</taxon>
    </lineage>
</organism>
<dbReference type="Proteomes" id="UP001519460">
    <property type="component" value="Unassembled WGS sequence"/>
</dbReference>
<proteinExistence type="predicted"/>
<dbReference type="AlphaFoldDB" id="A0ABD0L4P9"/>
<dbReference type="EMBL" id="JACVVK020000086">
    <property type="protein sequence ID" value="KAK7494094.1"/>
    <property type="molecule type" value="Genomic_DNA"/>
</dbReference>
<gene>
    <name evidence="2" type="ORF">BaRGS_00014567</name>
</gene>
<evidence type="ECO:0000256" key="1">
    <source>
        <dbReference type="SAM" id="MobiDB-lite"/>
    </source>
</evidence>
<keyword evidence="3" id="KW-1185">Reference proteome</keyword>
<feature type="compositionally biased region" description="Basic and acidic residues" evidence="1">
    <location>
        <begin position="53"/>
        <end position="71"/>
    </location>
</feature>
<comment type="caution">
    <text evidence="2">The sequence shown here is derived from an EMBL/GenBank/DDBJ whole genome shotgun (WGS) entry which is preliminary data.</text>
</comment>
<feature type="region of interest" description="Disordered" evidence="1">
    <location>
        <begin position="49"/>
        <end position="71"/>
    </location>
</feature>